<dbReference type="Pfam" id="PF00175">
    <property type="entry name" value="NAD_binding_1"/>
    <property type="match status" value="1"/>
</dbReference>
<keyword evidence="11" id="KW-0411">Iron-sulfur</keyword>
<evidence type="ECO:0000256" key="4">
    <source>
        <dbReference type="ARBA" id="ARBA00022692"/>
    </source>
</evidence>
<dbReference type="PRINTS" id="PR00410">
    <property type="entry name" value="PHEHYDRXLASE"/>
</dbReference>
<evidence type="ECO:0000256" key="13">
    <source>
        <dbReference type="SAM" id="Phobius"/>
    </source>
</evidence>
<evidence type="ECO:0000256" key="11">
    <source>
        <dbReference type="ARBA" id="ARBA00023014"/>
    </source>
</evidence>
<evidence type="ECO:0000256" key="6">
    <source>
        <dbReference type="ARBA" id="ARBA00022723"/>
    </source>
</evidence>
<keyword evidence="5" id="KW-0001">2Fe-2S</keyword>
<dbReference type="InterPro" id="IPR001433">
    <property type="entry name" value="OxRdtase_FAD/NAD-bd"/>
</dbReference>
<keyword evidence="3" id="KW-0285">Flavoprotein</keyword>
<proteinExistence type="predicted"/>
<evidence type="ECO:0000256" key="9">
    <source>
        <dbReference type="ARBA" id="ARBA00023002"/>
    </source>
</evidence>
<evidence type="ECO:0000256" key="3">
    <source>
        <dbReference type="ARBA" id="ARBA00022630"/>
    </source>
</evidence>
<dbReference type="Gene3D" id="2.40.30.10">
    <property type="entry name" value="Translation factors"/>
    <property type="match status" value="1"/>
</dbReference>
<feature type="transmembrane region" description="Helical" evidence="13">
    <location>
        <begin position="203"/>
        <end position="223"/>
    </location>
</feature>
<comment type="subcellular location">
    <subcellularLocation>
        <location evidence="2">Membrane</location>
        <topology evidence="2">Multi-pass membrane protein</topology>
    </subcellularLocation>
</comment>
<evidence type="ECO:0000313" key="15">
    <source>
        <dbReference type="EMBL" id="WNM23443.1"/>
    </source>
</evidence>
<dbReference type="InterPro" id="IPR013112">
    <property type="entry name" value="FAD-bd_8"/>
</dbReference>
<reference evidence="15 16" key="1">
    <citation type="submission" date="2023-09" db="EMBL/GenBank/DDBJ databases">
        <title>Demequina sp. a novel bacteria isolated from Capsicum annuum.</title>
        <authorList>
            <person name="Humaira Z."/>
            <person name="Lee J."/>
            <person name="Cho D."/>
        </authorList>
    </citation>
    <scope>NUCLEOTIDE SEQUENCE [LARGE SCALE GENOMIC DNA]</scope>
    <source>
        <strain evidence="15 16">OYTSA14</strain>
    </source>
</reference>
<evidence type="ECO:0000256" key="10">
    <source>
        <dbReference type="ARBA" id="ARBA00023004"/>
    </source>
</evidence>
<evidence type="ECO:0000256" key="2">
    <source>
        <dbReference type="ARBA" id="ARBA00004141"/>
    </source>
</evidence>
<evidence type="ECO:0000259" key="14">
    <source>
        <dbReference type="PROSITE" id="PS51384"/>
    </source>
</evidence>
<keyword evidence="16" id="KW-1185">Reference proteome</keyword>
<dbReference type="CDD" id="cd06198">
    <property type="entry name" value="FNR_like_3"/>
    <property type="match status" value="1"/>
</dbReference>
<feature type="transmembrane region" description="Helical" evidence="13">
    <location>
        <begin position="21"/>
        <end position="42"/>
    </location>
</feature>
<dbReference type="Gene3D" id="3.40.50.80">
    <property type="entry name" value="Nucleotide-binding domain of ferredoxin-NADP reductase (FNR) module"/>
    <property type="match status" value="1"/>
</dbReference>
<evidence type="ECO:0000256" key="7">
    <source>
        <dbReference type="ARBA" id="ARBA00022827"/>
    </source>
</evidence>
<evidence type="ECO:0000256" key="1">
    <source>
        <dbReference type="ARBA" id="ARBA00001974"/>
    </source>
</evidence>
<keyword evidence="8 13" id="KW-1133">Transmembrane helix</keyword>
<dbReference type="InterPro" id="IPR017938">
    <property type="entry name" value="Riboflavin_synthase-like_b-brl"/>
</dbReference>
<protein>
    <submittedName>
        <fullName evidence="15">Ferredoxin reductase family protein</fullName>
    </submittedName>
</protein>
<dbReference type="RefSeq" id="WP_313496352.1">
    <property type="nucleotide sequence ID" value="NZ_CP134879.1"/>
</dbReference>
<dbReference type="InterPro" id="IPR050415">
    <property type="entry name" value="MRET"/>
</dbReference>
<dbReference type="InterPro" id="IPR039261">
    <property type="entry name" value="FNR_nucleotide-bd"/>
</dbReference>
<dbReference type="SUPFAM" id="SSF63380">
    <property type="entry name" value="Riboflavin synthase domain-like"/>
    <property type="match status" value="1"/>
</dbReference>
<gene>
    <name evidence="15" type="ORF">RN606_08690</name>
</gene>
<dbReference type="GO" id="GO:0046872">
    <property type="term" value="F:metal ion binding"/>
    <property type="evidence" value="ECO:0007669"/>
    <property type="project" value="UniProtKB-KW"/>
</dbReference>
<keyword evidence="12 13" id="KW-0472">Membrane</keyword>
<name>A0AA96J6Y8_9MICO</name>
<dbReference type="InterPro" id="IPR017927">
    <property type="entry name" value="FAD-bd_FR_type"/>
</dbReference>
<dbReference type="EMBL" id="CP134879">
    <property type="protein sequence ID" value="WNM23443.1"/>
    <property type="molecule type" value="Genomic_DNA"/>
</dbReference>
<feature type="domain" description="FAD-binding FR-type" evidence="14">
    <location>
        <begin position="229"/>
        <end position="329"/>
    </location>
</feature>
<comment type="cofactor">
    <cofactor evidence="1">
        <name>FAD</name>
        <dbReference type="ChEBI" id="CHEBI:57692"/>
    </cofactor>
</comment>
<keyword evidence="7" id="KW-0274">FAD</keyword>
<evidence type="ECO:0000313" key="16">
    <source>
        <dbReference type="Proteomes" id="UP001304125"/>
    </source>
</evidence>
<organism evidence="15 16">
    <name type="scientific">Demequina capsici</name>
    <dbReference type="NCBI Taxonomy" id="3075620"/>
    <lineage>
        <taxon>Bacteria</taxon>
        <taxon>Bacillati</taxon>
        <taxon>Actinomycetota</taxon>
        <taxon>Actinomycetes</taxon>
        <taxon>Micrococcales</taxon>
        <taxon>Demequinaceae</taxon>
        <taxon>Demequina</taxon>
    </lineage>
</organism>
<keyword evidence="10" id="KW-0408">Iron</keyword>
<feature type="transmembrane region" description="Helical" evidence="13">
    <location>
        <begin position="62"/>
        <end position="79"/>
    </location>
</feature>
<evidence type="ECO:0000256" key="8">
    <source>
        <dbReference type="ARBA" id="ARBA00022989"/>
    </source>
</evidence>
<keyword evidence="9" id="KW-0560">Oxidoreductase</keyword>
<dbReference type="GO" id="GO:0016020">
    <property type="term" value="C:membrane"/>
    <property type="evidence" value="ECO:0007669"/>
    <property type="project" value="UniProtKB-SubCell"/>
</dbReference>
<dbReference type="SUPFAM" id="SSF52343">
    <property type="entry name" value="Ferredoxin reductase-like, C-terminal NADP-linked domain"/>
    <property type="match status" value="1"/>
</dbReference>
<dbReference type="PROSITE" id="PS51384">
    <property type="entry name" value="FAD_FR"/>
    <property type="match status" value="1"/>
</dbReference>
<dbReference type="PANTHER" id="PTHR47354:SF8">
    <property type="entry name" value="1,2-PHENYLACETYL-COA EPOXIDASE, SUBUNIT E"/>
    <property type="match status" value="1"/>
</dbReference>
<feature type="transmembrane region" description="Helical" evidence="13">
    <location>
        <begin position="100"/>
        <end position="119"/>
    </location>
</feature>
<dbReference type="AlphaFoldDB" id="A0AA96J6Y8"/>
<feature type="transmembrane region" description="Helical" evidence="13">
    <location>
        <begin position="139"/>
        <end position="161"/>
    </location>
</feature>
<dbReference type="Pfam" id="PF01794">
    <property type="entry name" value="Ferric_reduct"/>
    <property type="match status" value="1"/>
</dbReference>
<keyword evidence="4 13" id="KW-0812">Transmembrane</keyword>
<dbReference type="GO" id="GO:0051537">
    <property type="term" value="F:2 iron, 2 sulfur cluster binding"/>
    <property type="evidence" value="ECO:0007669"/>
    <property type="project" value="UniProtKB-KW"/>
</dbReference>
<evidence type="ECO:0000256" key="5">
    <source>
        <dbReference type="ARBA" id="ARBA00022714"/>
    </source>
</evidence>
<sequence>MTTTATALVMARRRTAARRELWADALEAAVWFVAAAGVALMLRAGGLAANAPIDYLYSLGRALGIVATVLMLAQVLLVSRAPWIEGSVGHDATTALHTRLGRWAIILMLAHAATIVSMTGYYDGRTPWSETAALFTQSWFLATAQLALALFLVVLALSLAVVRRRWRYEAWHAVHLIVYAAVAAAVPHQVLEGSTFRHGDLATGYWIAWYVVAFGALLTHRVVQPLVRLRRHDTRVASVRSLPDGSTDIVVSGRGLSALGAHPGQFMLWRFLDRERWREAHPFSLAAAPADTSLRVTVKPSGDFTTALRHVRPGTRVMVEGPLGVFTHRARRGHGTVLVAAGIGVTPVRAMLEAMEPGEPCDVVVRIRSGEEAPLLDEVRELAAQSRATLHLLEGSRGDGWVPRGSEATLATLAPGVAERDVFVCGPAAWAAQVAADAEGAGVPAEAIHRERFGW</sequence>
<accession>A0AA96J6Y8</accession>
<dbReference type="GO" id="GO:0050660">
    <property type="term" value="F:flavin adenine dinucleotide binding"/>
    <property type="evidence" value="ECO:0007669"/>
    <property type="project" value="TreeGrafter"/>
</dbReference>
<dbReference type="PANTHER" id="PTHR47354">
    <property type="entry name" value="NADH OXIDOREDUCTASE HCR"/>
    <property type="match status" value="1"/>
</dbReference>
<feature type="transmembrane region" description="Helical" evidence="13">
    <location>
        <begin position="173"/>
        <end position="191"/>
    </location>
</feature>
<dbReference type="GO" id="GO:0016491">
    <property type="term" value="F:oxidoreductase activity"/>
    <property type="evidence" value="ECO:0007669"/>
    <property type="project" value="UniProtKB-KW"/>
</dbReference>
<evidence type="ECO:0000256" key="12">
    <source>
        <dbReference type="ARBA" id="ARBA00023136"/>
    </source>
</evidence>
<dbReference type="Proteomes" id="UP001304125">
    <property type="component" value="Chromosome"/>
</dbReference>
<keyword evidence="6" id="KW-0479">Metal-binding</keyword>
<dbReference type="Pfam" id="PF08022">
    <property type="entry name" value="FAD_binding_8"/>
    <property type="match status" value="1"/>
</dbReference>
<dbReference type="InterPro" id="IPR013130">
    <property type="entry name" value="Fe3_Rdtase_TM_dom"/>
</dbReference>